<dbReference type="EMBL" id="JAGMUV010000001">
    <property type="protein sequence ID" value="KAH7175371.1"/>
    <property type="molecule type" value="Genomic_DNA"/>
</dbReference>
<evidence type="ECO:0000256" key="1">
    <source>
        <dbReference type="SAM" id="MobiDB-lite"/>
    </source>
</evidence>
<keyword evidence="2" id="KW-1133">Transmembrane helix</keyword>
<organism evidence="3 4">
    <name type="scientific">Dactylonectria macrodidyma</name>
    <dbReference type="NCBI Taxonomy" id="307937"/>
    <lineage>
        <taxon>Eukaryota</taxon>
        <taxon>Fungi</taxon>
        <taxon>Dikarya</taxon>
        <taxon>Ascomycota</taxon>
        <taxon>Pezizomycotina</taxon>
        <taxon>Sordariomycetes</taxon>
        <taxon>Hypocreomycetidae</taxon>
        <taxon>Hypocreales</taxon>
        <taxon>Nectriaceae</taxon>
        <taxon>Dactylonectria</taxon>
    </lineage>
</organism>
<dbReference type="AlphaFoldDB" id="A0A9P9FU14"/>
<accession>A0A9P9FU14</accession>
<comment type="caution">
    <text evidence="3">The sequence shown here is derived from an EMBL/GenBank/DDBJ whole genome shotgun (WGS) entry which is preliminary data.</text>
</comment>
<proteinExistence type="predicted"/>
<protein>
    <submittedName>
        <fullName evidence="3">Uncharacterized protein</fullName>
    </submittedName>
</protein>
<keyword evidence="2" id="KW-0472">Membrane</keyword>
<keyword evidence="4" id="KW-1185">Reference proteome</keyword>
<feature type="region of interest" description="Disordered" evidence="1">
    <location>
        <begin position="1"/>
        <end position="27"/>
    </location>
</feature>
<reference evidence="3" key="1">
    <citation type="journal article" date="2021" name="Nat. Commun.">
        <title>Genetic determinants of endophytism in the Arabidopsis root mycobiome.</title>
        <authorList>
            <person name="Mesny F."/>
            <person name="Miyauchi S."/>
            <person name="Thiergart T."/>
            <person name="Pickel B."/>
            <person name="Atanasova L."/>
            <person name="Karlsson M."/>
            <person name="Huettel B."/>
            <person name="Barry K.W."/>
            <person name="Haridas S."/>
            <person name="Chen C."/>
            <person name="Bauer D."/>
            <person name="Andreopoulos W."/>
            <person name="Pangilinan J."/>
            <person name="LaButti K."/>
            <person name="Riley R."/>
            <person name="Lipzen A."/>
            <person name="Clum A."/>
            <person name="Drula E."/>
            <person name="Henrissat B."/>
            <person name="Kohler A."/>
            <person name="Grigoriev I.V."/>
            <person name="Martin F.M."/>
            <person name="Hacquard S."/>
        </authorList>
    </citation>
    <scope>NUCLEOTIDE SEQUENCE</scope>
    <source>
        <strain evidence="3">MPI-CAGE-AT-0147</strain>
    </source>
</reference>
<evidence type="ECO:0000313" key="4">
    <source>
        <dbReference type="Proteomes" id="UP000738349"/>
    </source>
</evidence>
<gene>
    <name evidence="3" type="ORF">EDB81DRAFT_3019</name>
</gene>
<evidence type="ECO:0000256" key="2">
    <source>
        <dbReference type="SAM" id="Phobius"/>
    </source>
</evidence>
<dbReference type="OrthoDB" id="409792at2759"/>
<evidence type="ECO:0000313" key="3">
    <source>
        <dbReference type="EMBL" id="KAH7175371.1"/>
    </source>
</evidence>
<keyword evidence="2" id="KW-0812">Transmembrane</keyword>
<name>A0A9P9FU14_9HYPO</name>
<dbReference type="Proteomes" id="UP000738349">
    <property type="component" value="Unassembled WGS sequence"/>
</dbReference>
<feature type="transmembrane region" description="Helical" evidence="2">
    <location>
        <begin position="88"/>
        <end position="107"/>
    </location>
</feature>
<sequence length="122" mass="13208">MTGMTLKTAVHEPDNGLTDKSSVTEQPDEEAVVGTAILAMVWDLSHVRIGNIVGCQLLKGVENGYCAVVTTVSTLVLELSSLERKHTYIYGATSFFVSFGFMVNVAGSLQWTQGLETCTSRF</sequence>